<dbReference type="PANTHER" id="PTHR14303:SF0">
    <property type="entry name" value="DNA POLYMERASE DELTA SUBUNIT 4"/>
    <property type="match status" value="1"/>
</dbReference>
<dbReference type="HOGENOM" id="CLU_2376012_0_0_1"/>
<name>G8A1C4_MEDTR</name>
<feature type="compositionally biased region" description="Low complexity" evidence="1">
    <location>
        <begin position="14"/>
        <end position="30"/>
    </location>
</feature>
<dbReference type="Proteomes" id="UP000265566">
    <property type="component" value="Chromosome 4"/>
</dbReference>
<dbReference type="Pfam" id="PF04081">
    <property type="entry name" value="DNA_pol_delta_4"/>
    <property type="match status" value="1"/>
</dbReference>
<dbReference type="OrthoDB" id="337486at2759"/>
<dbReference type="Gramene" id="rna25409">
    <property type="protein sequence ID" value="RHN62800.1"/>
    <property type="gene ID" value="gene25409"/>
</dbReference>
<dbReference type="STRING" id="3880.G8A1C4"/>
<dbReference type="PANTHER" id="PTHR14303">
    <property type="entry name" value="DNA POLYMERASE DELTA SUBUNIT 4"/>
    <property type="match status" value="1"/>
</dbReference>
<dbReference type="EMBL" id="CM001220">
    <property type="protein sequence ID" value="KEH31314.1"/>
    <property type="molecule type" value="Genomic_DNA"/>
</dbReference>
<dbReference type="PaxDb" id="3880-AES85262"/>
<dbReference type="OMA" id="EIGARDC"/>
<dbReference type="GO" id="GO:0043625">
    <property type="term" value="C:delta DNA polymerase complex"/>
    <property type="evidence" value="ECO:0000318"/>
    <property type="project" value="GO_Central"/>
</dbReference>
<gene>
    <name evidence="4" type="primary">25493347</name>
    <name evidence="2" type="ordered locus">MTR_4g094458</name>
    <name evidence="3" type="ORF">MtrunA17_Chr4g0051321</name>
</gene>
<evidence type="ECO:0000313" key="2">
    <source>
        <dbReference type="EMBL" id="KEH31314.1"/>
    </source>
</evidence>
<dbReference type="Proteomes" id="UP000002051">
    <property type="component" value="Chromosome 4"/>
</dbReference>
<reference evidence="2 5" key="2">
    <citation type="journal article" date="2014" name="BMC Genomics">
        <title>An improved genome release (version Mt4.0) for the model legume Medicago truncatula.</title>
        <authorList>
            <person name="Tang H."/>
            <person name="Krishnakumar V."/>
            <person name="Bidwell S."/>
            <person name="Rosen B."/>
            <person name="Chan A."/>
            <person name="Zhou S."/>
            <person name="Gentzbittel L."/>
            <person name="Childs K.L."/>
            <person name="Yandell M."/>
            <person name="Gundlach H."/>
            <person name="Mayer K.F."/>
            <person name="Schwartz D.C."/>
            <person name="Town C.D."/>
        </authorList>
    </citation>
    <scope>GENOME REANNOTATION</scope>
    <source>
        <strain evidence="2">A17</strain>
        <strain evidence="4 5">cv. Jemalong A17</strain>
    </source>
</reference>
<dbReference type="EnsemblPlants" id="KEH31314">
    <property type="protein sequence ID" value="KEH31314"/>
    <property type="gene ID" value="MTR_4g094458"/>
</dbReference>
<dbReference type="KEGG" id="mtr:25493347"/>
<reference evidence="3" key="4">
    <citation type="journal article" date="2018" name="Nat. Plants">
        <title>Whole-genome landscape of Medicago truncatula symbiotic genes.</title>
        <authorList>
            <person name="Pecrix Y."/>
            <person name="Gamas P."/>
            <person name="Carrere S."/>
        </authorList>
    </citation>
    <scope>NUCLEOTIDE SEQUENCE</scope>
    <source>
        <tissue evidence="3">Leaves</tissue>
    </source>
</reference>
<dbReference type="AlphaFoldDB" id="G8A1C4"/>
<keyword evidence="5" id="KW-1185">Reference proteome</keyword>
<proteinExistence type="predicted"/>
<dbReference type="GO" id="GO:0000731">
    <property type="term" value="P:DNA synthesis involved in DNA repair"/>
    <property type="evidence" value="ECO:0000318"/>
    <property type="project" value="GO_Central"/>
</dbReference>
<sequence>MSSSGNVKEKESKNMSSSSSVTGNVNGGVTDEQNNSESVLRQFDLNMDYGPSIGLTRLERWERAKKWDMNPPQEIKELILKSGNDQQEGLWNKRV</sequence>
<dbReference type="GO" id="GO:0006261">
    <property type="term" value="P:DNA-templated DNA replication"/>
    <property type="evidence" value="ECO:0000318"/>
    <property type="project" value="GO_Central"/>
</dbReference>
<feature type="region of interest" description="Disordered" evidence="1">
    <location>
        <begin position="1"/>
        <end position="37"/>
    </location>
</feature>
<reference evidence="4" key="3">
    <citation type="submission" date="2015-04" db="UniProtKB">
        <authorList>
            <consortium name="EnsemblPlants"/>
        </authorList>
    </citation>
    <scope>IDENTIFICATION</scope>
    <source>
        <strain evidence="4">cv. Jemalong A17</strain>
    </source>
</reference>
<evidence type="ECO:0000313" key="4">
    <source>
        <dbReference type="EnsemblPlants" id="KEH31314"/>
    </source>
</evidence>
<evidence type="ECO:0000256" key="1">
    <source>
        <dbReference type="SAM" id="MobiDB-lite"/>
    </source>
</evidence>
<evidence type="ECO:0000313" key="3">
    <source>
        <dbReference type="EMBL" id="RHN62800.1"/>
    </source>
</evidence>
<dbReference type="eggNOG" id="ENOG502SC9I">
    <property type="taxonomic scope" value="Eukaryota"/>
</dbReference>
<dbReference type="InterPro" id="IPR007218">
    <property type="entry name" value="DNA_pol_delta_4"/>
</dbReference>
<dbReference type="EMBL" id="PSQE01000004">
    <property type="protein sequence ID" value="RHN62800.1"/>
    <property type="molecule type" value="Genomic_DNA"/>
</dbReference>
<reference evidence="2 5" key="1">
    <citation type="journal article" date="2011" name="Nature">
        <title>The Medicago genome provides insight into the evolution of rhizobial symbioses.</title>
        <authorList>
            <person name="Young N.D."/>
            <person name="Debelle F."/>
            <person name="Oldroyd G.E."/>
            <person name="Geurts R."/>
            <person name="Cannon S.B."/>
            <person name="Udvardi M.K."/>
            <person name="Benedito V.A."/>
            <person name="Mayer K.F."/>
            <person name="Gouzy J."/>
            <person name="Schoof H."/>
            <person name="Van de Peer Y."/>
            <person name="Proost S."/>
            <person name="Cook D.R."/>
            <person name="Meyers B.C."/>
            <person name="Spannagl M."/>
            <person name="Cheung F."/>
            <person name="De Mita S."/>
            <person name="Krishnakumar V."/>
            <person name="Gundlach H."/>
            <person name="Zhou S."/>
            <person name="Mudge J."/>
            <person name="Bharti A.K."/>
            <person name="Murray J.D."/>
            <person name="Naoumkina M.A."/>
            <person name="Rosen B."/>
            <person name="Silverstein K.A."/>
            <person name="Tang H."/>
            <person name="Rombauts S."/>
            <person name="Zhao P.X."/>
            <person name="Zhou P."/>
            <person name="Barbe V."/>
            <person name="Bardou P."/>
            <person name="Bechner M."/>
            <person name="Bellec A."/>
            <person name="Berger A."/>
            <person name="Berges H."/>
            <person name="Bidwell S."/>
            <person name="Bisseling T."/>
            <person name="Choisne N."/>
            <person name="Couloux A."/>
            <person name="Denny R."/>
            <person name="Deshpande S."/>
            <person name="Dai X."/>
            <person name="Doyle J.J."/>
            <person name="Dudez A.M."/>
            <person name="Farmer A.D."/>
            <person name="Fouteau S."/>
            <person name="Franken C."/>
            <person name="Gibelin C."/>
            <person name="Gish J."/>
            <person name="Goldstein S."/>
            <person name="Gonzalez A.J."/>
            <person name="Green P.J."/>
            <person name="Hallab A."/>
            <person name="Hartog M."/>
            <person name="Hua A."/>
            <person name="Humphray S.J."/>
            <person name="Jeong D.H."/>
            <person name="Jing Y."/>
            <person name="Jocker A."/>
            <person name="Kenton S.M."/>
            <person name="Kim D.J."/>
            <person name="Klee K."/>
            <person name="Lai H."/>
            <person name="Lang C."/>
            <person name="Lin S."/>
            <person name="Macmil S.L."/>
            <person name="Magdelenat G."/>
            <person name="Matthews L."/>
            <person name="McCorrison J."/>
            <person name="Monaghan E.L."/>
            <person name="Mun J.H."/>
            <person name="Najar F.Z."/>
            <person name="Nicholson C."/>
            <person name="Noirot C."/>
            <person name="O'Bleness M."/>
            <person name="Paule C.R."/>
            <person name="Poulain J."/>
            <person name="Prion F."/>
            <person name="Qin B."/>
            <person name="Qu C."/>
            <person name="Retzel E.F."/>
            <person name="Riddle C."/>
            <person name="Sallet E."/>
            <person name="Samain S."/>
            <person name="Samson N."/>
            <person name="Sanders I."/>
            <person name="Saurat O."/>
            <person name="Scarpelli C."/>
            <person name="Schiex T."/>
            <person name="Segurens B."/>
            <person name="Severin A.J."/>
            <person name="Sherrier D.J."/>
            <person name="Shi R."/>
            <person name="Sims S."/>
            <person name="Singer S.R."/>
            <person name="Sinharoy S."/>
            <person name="Sterck L."/>
            <person name="Viollet A."/>
            <person name="Wang B.B."/>
            <person name="Wang K."/>
            <person name="Wang M."/>
            <person name="Wang X."/>
            <person name="Warfsmann J."/>
            <person name="Weissenbach J."/>
            <person name="White D.D."/>
            <person name="White J.D."/>
            <person name="Wiley G.B."/>
            <person name="Wincker P."/>
            <person name="Xing Y."/>
            <person name="Yang L."/>
            <person name="Yao Z."/>
            <person name="Ying F."/>
            <person name="Zhai J."/>
            <person name="Zhou L."/>
            <person name="Zuber A."/>
            <person name="Denarie J."/>
            <person name="Dixon R.A."/>
            <person name="May G.D."/>
            <person name="Schwartz D.C."/>
            <person name="Rogers J."/>
            <person name="Quetier F."/>
            <person name="Town C.D."/>
            <person name="Roe B.A."/>
        </authorList>
    </citation>
    <scope>NUCLEOTIDE SEQUENCE [LARGE SCALE GENOMIC DNA]</scope>
    <source>
        <strain evidence="2">A17</strain>
        <strain evidence="4 5">cv. Jemalong A17</strain>
    </source>
</reference>
<accession>G8A1C4</accession>
<protein>
    <submittedName>
        <fullName evidence="2">DNA polymerase delta subunit 4</fullName>
    </submittedName>
    <submittedName>
        <fullName evidence="3">Putative DNA polymerase delta, subunit 4</fullName>
    </submittedName>
</protein>
<evidence type="ECO:0000313" key="5">
    <source>
        <dbReference type="Proteomes" id="UP000002051"/>
    </source>
</evidence>
<organism evidence="2 5">
    <name type="scientific">Medicago truncatula</name>
    <name type="common">Barrel medic</name>
    <name type="synonym">Medicago tribuloides</name>
    <dbReference type="NCBI Taxonomy" id="3880"/>
    <lineage>
        <taxon>Eukaryota</taxon>
        <taxon>Viridiplantae</taxon>
        <taxon>Streptophyta</taxon>
        <taxon>Embryophyta</taxon>
        <taxon>Tracheophyta</taxon>
        <taxon>Spermatophyta</taxon>
        <taxon>Magnoliopsida</taxon>
        <taxon>eudicotyledons</taxon>
        <taxon>Gunneridae</taxon>
        <taxon>Pentapetalae</taxon>
        <taxon>rosids</taxon>
        <taxon>fabids</taxon>
        <taxon>Fabales</taxon>
        <taxon>Fabaceae</taxon>
        <taxon>Papilionoideae</taxon>
        <taxon>50 kb inversion clade</taxon>
        <taxon>NPAAA clade</taxon>
        <taxon>Hologalegina</taxon>
        <taxon>IRL clade</taxon>
        <taxon>Trifolieae</taxon>
        <taxon>Medicago</taxon>
    </lineage>
</organism>